<dbReference type="RefSeq" id="XP_010426785.1">
    <property type="nucleotide sequence ID" value="XM_010428483.1"/>
</dbReference>
<evidence type="ECO:0000313" key="1">
    <source>
        <dbReference type="Proteomes" id="UP000694864"/>
    </source>
</evidence>
<gene>
    <name evidence="2" type="primary">LOC104711743</name>
</gene>
<keyword evidence="1" id="KW-1185">Reference proteome</keyword>
<protein>
    <submittedName>
        <fullName evidence="2">Uncharacterized protein LOC104711743</fullName>
    </submittedName>
</protein>
<name>A0ABM0TI73_CAMSA</name>
<dbReference type="PANTHER" id="PTHR14379:SF19">
    <property type="entry name" value="ENDONUCLEASE OR GLYCOSYL HYDROLASE-RELATED"/>
    <property type="match status" value="1"/>
</dbReference>
<dbReference type="InterPro" id="IPR024768">
    <property type="entry name" value="Marf1"/>
</dbReference>
<evidence type="ECO:0000313" key="2">
    <source>
        <dbReference type="RefSeq" id="XP_010426785.1"/>
    </source>
</evidence>
<reference evidence="2" key="2">
    <citation type="submission" date="2025-08" db="UniProtKB">
        <authorList>
            <consortium name="RefSeq"/>
        </authorList>
    </citation>
    <scope>IDENTIFICATION</scope>
    <source>
        <tissue evidence="2">Leaf</tissue>
    </source>
</reference>
<dbReference type="GeneID" id="104711743"/>
<dbReference type="Proteomes" id="UP000694864">
    <property type="component" value="Chromosome 2"/>
</dbReference>
<proteinExistence type="predicted"/>
<reference evidence="1" key="1">
    <citation type="journal article" date="2014" name="Nat. Commun.">
        <title>The emerging biofuel crop Camelina sativa retains a highly undifferentiated hexaploid genome structure.</title>
        <authorList>
            <person name="Kagale S."/>
            <person name="Koh C."/>
            <person name="Nixon J."/>
            <person name="Bollina V."/>
            <person name="Clarke W.E."/>
            <person name="Tuteja R."/>
            <person name="Spillane C."/>
            <person name="Robinson S.J."/>
            <person name="Links M.G."/>
            <person name="Clarke C."/>
            <person name="Higgins E.E."/>
            <person name="Huebert T."/>
            <person name="Sharpe A.G."/>
            <person name="Parkin I.A."/>
        </authorList>
    </citation>
    <scope>NUCLEOTIDE SEQUENCE [LARGE SCALE GENOMIC DNA]</scope>
    <source>
        <strain evidence="1">cv. DH55</strain>
    </source>
</reference>
<sequence length="128" mass="13968">MFPVPTSFDACRVGPCIKRFLELHGYCGHHTINTVGILTDVPPYILEALSSTGINLCHAPHGTSDIMLLMSQWISKNPPPANILGICDTRSFPPPLSGYNLFRPFSYSSPEEDAFLWESSLLTAGGVC</sequence>
<dbReference type="PANTHER" id="PTHR14379">
    <property type="entry name" value="LIMKAIN B LKAP"/>
    <property type="match status" value="1"/>
</dbReference>
<dbReference type="CDD" id="cd10910">
    <property type="entry name" value="PIN_limkain_b1_N_like"/>
    <property type="match status" value="1"/>
</dbReference>
<accession>A0ABM0TI73</accession>
<organism evidence="1 2">
    <name type="scientific">Camelina sativa</name>
    <name type="common">False flax</name>
    <name type="synonym">Myagrum sativum</name>
    <dbReference type="NCBI Taxonomy" id="90675"/>
    <lineage>
        <taxon>Eukaryota</taxon>
        <taxon>Viridiplantae</taxon>
        <taxon>Streptophyta</taxon>
        <taxon>Embryophyta</taxon>
        <taxon>Tracheophyta</taxon>
        <taxon>Spermatophyta</taxon>
        <taxon>Magnoliopsida</taxon>
        <taxon>eudicotyledons</taxon>
        <taxon>Gunneridae</taxon>
        <taxon>Pentapetalae</taxon>
        <taxon>rosids</taxon>
        <taxon>malvids</taxon>
        <taxon>Brassicales</taxon>
        <taxon>Brassicaceae</taxon>
        <taxon>Camelineae</taxon>
        <taxon>Camelina</taxon>
    </lineage>
</organism>